<dbReference type="SMART" id="SM00336">
    <property type="entry name" value="BBOX"/>
    <property type="match status" value="4"/>
</dbReference>
<keyword evidence="4 7" id="KW-0863">Zinc-finger</keyword>
<feature type="domain" description="RING-type" evidence="9">
    <location>
        <begin position="483"/>
        <end position="526"/>
    </location>
</feature>
<sequence>MKSSTSEPGLTLNMSSSSFFQTMASPKVLECLVCCETYDDQNLCPRMLTCGHSFCTSCLQRLLTVDDKIPCPTCRVEVNVSQDGVVGLPKNFALLSIFDIKPQQQEGESLFDCEVCDDKHPAIVWCFNCDEDMCKDAARFHSRSKASRDHQLISLESATATALCSKHSEPFRLFDEACGHVVCSGCIKLDHQGHNCLSLGEAASKCRQEMQELATKVSARSEVIKTAEARVKQANLDMKKAYEEKEAQIHGLFRKIYAAITAREKHLTNELEQLYSSKAAILTEQQDRLRKFQESLVSTVQSVLSSIQSSHDPELLVARSALEATLRDTENQPMMLEPKVQFVPKLIFQGDRRGFHELLDALNKGVSVIDDLTCAENTSVDGTGLLTARPGFENSILIIAHDAQKRRRFRGGDLFMVELKDKFGNEKVTGNVEDRGDGSYLATYTVPTDAEPGHYMLNVCLDGVHIHGSPFATAMASAQVPECPICCEHYDHQNLFPRLLICGHTFCSSCLGKLLKNNSISCPDCRKTVPVPGGVAGLTKNYALLKMGNTTPQDIEGFHDCEACDVKHPATSWCLDCDYDMCATATRFHSRNKASRDHKVVSLEQLAVSVFCTEHKEQFRLFDEKCNHMVCRSCVTLTHENHSLLSLAEVGLKYKQEMEALVTQASAQAQVIKDAENRVLNASRDMEKAYKEQRAKIQSVFKKLHDAVTTREQDLISELEMLHSKKAAILTEQRALLRNCQDCIEATVKGVKSTIQSSDNANLLYVRSTIESILEAATKNQYLVLEPEAQFVPDLNRCEKRRLQRVVGALNNVGVVMDRSTCAVTTTAAGSGLEQANPGEVASFTIIARDAQRLSRAVGGDSFVVELKNKSDELEDKVRADVQDKGYGKYLVTYTIPRSAKRVDYTLSVLLRGAHIQGSPFTVHMASSLPCKTYKVLSDVASKITQHS</sequence>
<dbReference type="SMART" id="SM00502">
    <property type="entry name" value="BBC"/>
    <property type="match status" value="2"/>
</dbReference>
<gene>
    <name evidence="11" type="ORF">PLOB_00011193</name>
</gene>
<dbReference type="InterPro" id="IPR027370">
    <property type="entry name" value="Znf-RING_euk"/>
</dbReference>
<dbReference type="EMBL" id="CALNXK010000016">
    <property type="protein sequence ID" value="CAH3104224.1"/>
    <property type="molecule type" value="Genomic_DNA"/>
</dbReference>
<dbReference type="PANTHER" id="PTHR25462:SF296">
    <property type="entry name" value="MEIOTIC P26, ISOFORM F"/>
    <property type="match status" value="1"/>
</dbReference>
<dbReference type="InterPro" id="IPR001841">
    <property type="entry name" value="Znf_RING"/>
</dbReference>
<evidence type="ECO:0000259" key="9">
    <source>
        <dbReference type="PROSITE" id="PS50089"/>
    </source>
</evidence>
<keyword evidence="6" id="KW-0862">Zinc</keyword>
<dbReference type="InterPro" id="IPR047153">
    <property type="entry name" value="TRIM45/56/19-like"/>
</dbReference>
<evidence type="ECO:0000256" key="8">
    <source>
        <dbReference type="PROSITE-ProRule" id="PRU00087"/>
    </source>
</evidence>
<evidence type="ECO:0000259" key="10">
    <source>
        <dbReference type="PROSITE" id="PS50119"/>
    </source>
</evidence>
<feature type="domain" description="RING-type" evidence="9">
    <location>
        <begin position="31"/>
        <end position="75"/>
    </location>
</feature>
<dbReference type="InterPro" id="IPR013783">
    <property type="entry name" value="Ig-like_fold"/>
</dbReference>
<dbReference type="Pfam" id="PF13639">
    <property type="entry name" value="zf-RING_2"/>
    <property type="match status" value="1"/>
</dbReference>
<feature type="repeat" description="Filamin" evidence="8">
    <location>
        <begin position="370"/>
        <end position="475"/>
    </location>
</feature>
<dbReference type="PROSITE" id="PS00518">
    <property type="entry name" value="ZF_RING_1"/>
    <property type="match status" value="2"/>
</dbReference>
<keyword evidence="3" id="KW-0677">Repeat</keyword>
<keyword evidence="2" id="KW-0479">Metal-binding</keyword>
<evidence type="ECO:0000256" key="6">
    <source>
        <dbReference type="ARBA" id="ARBA00022833"/>
    </source>
</evidence>
<evidence type="ECO:0000256" key="1">
    <source>
        <dbReference type="ARBA" id="ARBA00008518"/>
    </source>
</evidence>
<dbReference type="CDD" id="cd19757">
    <property type="entry name" value="Bbox1"/>
    <property type="match status" value="2"/>
</dbReference>
<dbReference type="SUPFAM" id="SSF57845">
    <property type="entry name" value="B-box zinc-binding domain"/>
    <property type="match status" value="2"/>
</dbReference>
<comment type="caution">
    <text evidence="11">The sequence shown here is derived from an EMBL/GenBank/DDBJ whole genome shotgun (WGS) entry which is preliminary data.</text>
</comment>
<evidence type="ECO:0000256" key="5">
    <source>
        <dbReference type="ARBA" id="ARBA00022786"/>
    </source>
</evidence>
<dbReference type="InterPro" id="IPR003649">
    <property type="entry name" value="Bbox_C"/>
</dbReference>
<dbReference type="Proteomes" id="UP001159405">
    <property type="component" value="Unassembled WGS sequence"/>
</dbReference>
<dbReference type="InterPro" id="IPR017868">
    <property type="entry name" value="Filamin/ABP280_repeat-like"/>
</dbReference>
<dbReference type="InterPro" id="IPR013083">
    <property type="entry name" value="Znf_RING/FYVE/PHD"/>
</dbReference>
<dbReference type="Gene3D" id="2.60.40.10">
    <property type="entry name" value="Immunoglobulins"/>
    <property type="match status" value="2"/>
</dbReference>
<dbReference type="PROSITE" id="PS50119">
    <property type="entry name" value="ZF_BBOX"/>
    <property type="match status" value="2"/>
</dbReference>
<evidence type="ECO:0000256" key="3">
    <source>
        <dbReference type="ARBA" id="ARBA00022737"/>
    </source>
</evidence>
<dbReference type="Gene3D" id="3.30.160.60">
    <property type="entry name" value="Classic Zinc Finger"/>
    <property type="match status" value="2"/>
</dbReference>
<dbReference type="PROSITE" id="PS50089">
    <property type="entry name" value="ZF_RING_2"/>
    <property type="match status" value="2"/>
</dbReference>
<dbReference type="InterPro" id="IPR014756">
    <property type="entry name" value="Ig_E-set"/>
</dbReference>
<dbReference type="InterPro" id="IPR017907">
    <property type="entry name" value="Znf_RING_CS"/>
</dbReference>
<comment type="similarity">
    <text evidence="1">Belongs to the TRIM/RBCC family.</text>
</comment>
<keyword evidence="5" id="KW-0833">Ubl conjugation pathway</keyword>
<evidence type="ECO:0000313" key="11">
    <source>
        <dbReference type="EMBL" id="CAH3104224.1"/>
    </source>
</evidence>
<dbReference type="Pfam" id="PF13445">
    <property type="entry name" value="zf-RING_UBOX"/>
    <property type="match status" value="1"/>
</dbReference>
<name>A0ABN8NEM4_9CNID</name>
<dbReference type="SUPFAM" id="SSF81296">
    <property type="entry name" value="E set domains"/>
    <property type="match status" value="2"/>
</dbReference>
<evidence type="ECO:0000256" key="2">
    <source>
        <dbReference type="ARBA" id="ARBA00022723"/>
    </source>
</evidence>
<dbReference type="PROSITE" id="PS50194">
    <property type="entry name" value="FILAMIN_REPEAT"/>
    <property type="match status" value="2"/>
</dbReference>
<dbReference type="InterPro" id="IPR000315">
    <property type="entry name" value="Znf_B-box"/>
</dbReference>
<dbReference type="Pfam" id="PF00630">
    <property type="entry name" value="Filamin"/>
    <property type="match status" value="2"/>
</dbReference>
<dbReference type="Gene3D" id="4.10.830.40">
    <property type="match status" value="1"/>
</dbReference>
<dbReference type="Gene3D" id="3.30.40.10">
    <property type="entry name" value="Zinc/RING finger domain, C3HC4 (zinc finger)"/>
    <property type="match status" value="2"/>
</dbReference>
<proteinExistence type="inferred from homology"/>
<dbReference type="SUPFAM" id="SSF57850">
    <property type="entry name" value="RING/U-box"/>
    <property type="match status" value="2"/>
</dbReference>
<evidence type="ECO:0000256" key="7">
    <source>
        <dbReference type="PROSITE-ProRule" id="PRU00024"/>
    </source>
</evidence>
<dbReference type="InterPro" id="IPR001298">
    <property type="entry name" value="Filamin/ABP280_rpt"/>
</dbReference>
<feature type="repeat" description="Filamin" evidence="8">
    <location>
        <begin position="818"/>
        <end position="925"/>
    </location>
</feature>
<protein>
    <submittedName>
        <fullName evidence="11">Uncharacterized protein</fullName>
    </submittedName>
</protein>
<dbReference type="PANTHER" id="PTHR25462">
    <property type="entry name" value="BONUS, ISOFORM C-RELATED"/>
    <property type="match status" value="1"/>
</dbReference>
<dbReference type="SMART" id="SM00184">
    <property type="entry name" value="RING"/>
    <property type="match status" value="3"/>
</dbReference>
<feature type="domain" description="B box-type" evidence="10">
    <location>
        <begin position="159"/>
        <end position="199"/>
    </location>
</feature>
<reference evidence="11 12" key="1">
    <citation type="submission" date="2022-05" db="EMBL/GenBank/DDBJ databases">
        <authorList>
            <consortium name="Genoscope - CEA"/>
            <person name="William W."/>
        </authorList>
    </citation>
    <scope>NUCLEOTIDE SEQUENCE [LARGE SCALE GENOMIC DNA]</scope>
</reference>
<organism evidence="11 12">
    <name type="scientific">Porites lobata</name>
    <dbReference type="NCBI Taxonomy" id="104759"/>
    <lineage>
        <taxon>Eukaryota</taxon>
        <taxon>Metazoa</taxon>
        <taxon>Cnidaria</taxon>
        <taxon>Anthozoa</taxon>
        <taxon>Hexacorallia</taxon>
        <taxon>Scleractinia</taxon>
        <taxon>Fungiina</taxon>
        <taxon>Poritidae</taxon>
        <taxon>Porites</taxon>
    </lineage>
</organism>
<keyword evidence="12" id="KW-1185">Reference proteome</keyword>
<evidence type="ECO:0000313" key="12">
    <source>
        <dbReference type="Proteomes" id="UP001159405"/>
    </source>
</evidence>
<evidence type="ECO:0000256" key="4">
    <source>
        <dbReference type="ARBA" id="ARBA00022771"/>
    </source>
</evidence>
<feature type="domain" description="B box-type" evidence="10">
    <location>
        <begin position="607"/>
        <end position="647"/>
    </location>
</feature>
<dbReference type="SMART" id="SM00557">
    <property type="entry name" value="IG_FLMN"/>
    <property type="match status" value="2"/>
</dbReference>
<accession>A0ABN8NEM4</accession>